<proteinExistence type="predicted"/>
<dbReference type="Proteomes" id="UP000182229">
    <property type="component" value="Unassembled WGS sequence"/>
</dbReference>
<keyword evidence="2" id="KW-1185">Reference proteome</keyword>
<dbReference type="GO" id="GO:0016787">
    <property type="term" value="F:hydrolase activity"/>
    <property type="evidence" value="ECO:0007669"/>
    <property type="project" value="TreeGrafter"/>
</dbReference>
<dbReference type="GO" id="GO:0012505">
    <property type="term" value="C:endomembrane system"/>
    <property type="evidence" value="ECO:0007669"/>
    <property type="project" value="TreeGrafter"/>
</dbReference>
<reference evidence="1 2" key="2">
    <citation type="submission" date="2016-12" db="EMBL/GenBank/DDBJ databases">
        <title>Draft Genome Sequence of Cystobacter ferrugineus Strain Cbfe23.</title>
        <authorList>
            <person name="Akbar S."/>
            <person name="Dowd S.E."/>
            <person name="Stevens D.C."/>
        </authorList>
    </citation>
    <scope>NUCLEOTIDE SEQUENCE [LARGE SCALE GENOMIC DNA]</scope>
    <source>
        <strain evidence="1 2">Cbfe23</strain>
    </source>
</reference>
<dbReference type="AlphaFoldDB" id="A0A1L9B1X1"/>
<dbReference type="SUPFAM" id="SSF63829">
    <property type="entry name" value="Calcium-dependent phosphotriesterase"/>
    <property type="match status" value="1"/>
</dbReference>
<dbReference type="Gene3D" id="2.120.10.30">
    <property type="entry name" value="TolB, C-terminal domain"/>
    <property type="match status" value="1"/>
</dbReference>
<evidence type="ECO:0000313" key="2">
    <source>
        <dbReference type="Proteomes" id="UP000182229"/>
    </source>
</evidence>
<accession>A0A1L9B1X1</accession>
<organism evidence="1 2">
    <name type="scientific">Cystobacter ferrugineus</name>
    <dbReference type="NCBI Taxonomy" id="83449"/>
    <lineage>
        <taxon>Bacteria</taxon>
        <taxon>Pseudomonadati</taxon>
        <taxon>Myxococcota</taxon>
        <taxon>Myxococcia</taxon>
        <taxon>Myxococcales</taxon>
        <taxon>Cystobacterineae</taxon>
        <taxon>Archangiaceae</taxon>
        <taxon>Cystobacter</taxon>
    </lineage>
</organism>
<dbReference type="STRING" id="83449.BON30_34415"/>
<evidence type="ECO:0000313" key="1">
    <source>
        <dbReference type="EMBL" id="OJH36252.1"/>
    </source>
</evidence>
<gene>
    <name evidence="1" type="ORF">BON30_34415</name>
</gene>
<dbReference type="EMBL" id="MPIN01000011">
    <property type="protein sequence ID" value="OJH36252.1"/>
    <property type="molecule type" value="Genomic_DNA"/>
</dbReference>
<comment type="caution">
    <text evidence="1">The sequence shown here is derived from an EMBL/GenBank/DDBJ whole genome shotgun (WGS) entry which is preliminary data.</text>
</comment>
<protein>
    <submittedName>
        <fullName evidence="1">Uncharacterized protein</fullName>
    </submittedName>
</protein>
<sequence length="444" mass="47762">MVGGLAVVVLGAWLLSMPPAYIRPAEAYLLPETSAALLAVKATSDDVGTAVLTGPTAPGHDDVVLQEERGQAFLTARDGWIWRLELGSGKAKRFVRTPLVASGAKFLPRDPDRMLFCASHLYGFKPEHEASVGVYELRLSTREIRALALRVPLPPPLKPEGEGGTGRAGGVLNGEGAVYPLATTPALRFADMTEANSRPMAFCNDLDISEDGQRIYVSEPYDYPGAAMGNEAAFREAISLARNGRLWMFDLESKSARLVAQDFHFVDGVLLDSGSESARGGTGREESIVITETPKFRLLRLFVGGPKAGTAEVLQEGLPGMPDGLSRDERGRIYVALYRGRPGSAAWIHANPWIKPLLLRLPPALFPISHETGYLVLDPSGRQPLYLTLHDGHRVSSISKVNPGRDGIFLTSFDHDNQGVHVVGYPAALALQQGNQPGGAASGR</sequence>
<dbReference type="PANTHER" id="PTHR10426:SF88">
    <property type="entry name" value="ADIPOCYTE PLASMA MEMBRANE-ASSOCIATED PROTEIN HEMOMUCIN-RELATED"/>
    <property type="match status" value="1"/>
</dbReference>
<reference evidence="2" key="1">
    <citation type="submission" date="2016-11" db="EMBL/GenBank/DDBJ databases">
        <authorList>
            <person name="Shukria A."/>
            <person name="Stevens D.C."/>
        </authorList>
    </citation>
    <scope>NUCLEOTIDE SEQUENCE [LARGE SCALE GENOMIC DNA]</scope>
    <source>
        <strain evidence="2">Cbfe23</strain>
    </source>
</reference>
<dbReference type="PANTHER" id="PTHR10426">
    <property type="entry name" value="STRICTOSIDINE SYNTHASE-RELATED"/>
    <property type="match status" value="1"/>
</dbReference>
<dbReference type="InterPro" id="IPR011042">
    <property type="entry name" value="6-blade_b-propeller_TolB-like"/>
</dbReference>
<name>A0A1L9B1X1_9BACT</name>